<dbReference type="OrthoDB" id="6388145at2"/>
<dbReference type="InterPro" id="IPR009525">
    <property type="entry name" value="DUF1145"/>
</dbReference>
<dbReference type="PANTHER" id="PTHR38775">
    <property type="entry name" value="INNER MEMBRANE PROTEIN-RELATED"/>
    <property type="match status" value="1"/>
</dbReference>
<dbReference type="AlphaFoldDB" id="A0A4R1K173"/>
<protein>
    <submittedName>
        <fullName evidence="2">Uncharacterized protein YhhL (DUF1145 family)</fullName>
    </submittedName>
</protein>
<name>A0A4R1K173_9GAMM</name>
<keyword evidence="1" id="KW-0472">Membrane</keyword>
<proteinExistence type="predicted"/>
<feature type="transmembrane region" description="Helical" evidence="1">
    <location>
        <begin position="28"/>
        <end position="50"/>
    </location>
</feature>
<reference evidence="2 3" key="1">
    <citation type="submission" date="2019-03" db="EMBL/GenBank/DDBJ databases">
        <title>Genomic Encyclopedia of Type Strains, Phase IV (KMG-IV): sequencing the most valuable type-strain genomes for metagenomic binning, comparative biology and taxonomic classification.</title>
        <authorList>
            <person name="Goeker M."/>
        </authorList>
    </citation>
    <scope>NUCLEOTIDE SEQUENCE [LARGE SCALE GENOMIC DNA]</scope>
    <source>
        <strain evidence="2 3">DSM 18577</strain>
    </source>
</reference>
<evidence type="ECO:0000313" key="2">
    <source>
        <dbReference type="EMBL" id="TCK57630.1"/>
    </source>
</evidence>
<evidence type="ECO:0000313" key="3">
    <source>
        <dbReference type="Proteomes" id="UP000295565"/>
    </source>
</evidence>
<dbReference type="Proteomes" id="UP000295565">
    <property type="component" value="Unassembled WGS sequence"/>
</dbReference>
<keyword evidence="3" id="KW-1185">Reference proteome</keyword>
<keyword evidence="1" id="KW-0812">Transmembrane</keyword>
<evidence type="ECO:0000256" key="1">
    <source>
        <dbReference type="SAM" id="Phobius"/>
    </source>
</evidence>
<dbReference type="EMBL" id="SMGD01000012">
    <property type="protein sequence ID" value="TCK57630.1"/>
    <property type="molecule type" value="Genomic_DNA"/>
</dbReference>
<dbReference type="PANTHER" id="PTHR38775:SF1">
    <property type="entry name" value="INNER MEMBRANE PROTEIN"/>
    <property type="match status" value="1"/>
</dbReference>
<gene>
    <name evidence="2" type="ORF">EV690_1318</name>
</gene>
<keyword evidence="1" id="KW-1133">Transmembrane helix</keyword>
<feature type="transmembrane region" description="Helical" evidence="1">
    <location>
        <begin position="5"/>
        <end position="22"/>
    </location>
</feature>
<comment type="caution">
    <text evidence="2">The sequence shown here is derived from an EMBL/GenBank/DDBJ whole genome shotgun (WGS) entry which is preliminary data.</text>
</comment>
<accession>A0A4R1K173</accession>
<dbReference type="Pfam" id="PF06611">
    <property type="entry name" value="DUF1145"/>
    <property type="match status" value="1"/>
</dbReference>
<sequence>MMIKIGKVLMIAMWILIISSPWSPMSRIYPLLIGAGIFVLFLHSMQMLLIKTSIKNSGYWCKGDSLQLMFFGVFALMEIRKRMIVS</sequence>
<dbReference type="RefSeq" id="WP_131912188.1">
    <property type="nucleotide sequence ID" value="NZ_OU594967.1"/>
</dbReference>
<organism evidence="2 3">
    <name type="scientific">Celerinatantimonas diazotrophica</name>
    <dbReference type="NCBI Taxonomy" id="412034"/>
    <lineage>
        <taxon>Bacteria</taxon>
        <taxon>Pseudomonadati</taxon>
        <taxon>Pseudomonadota</taxon>
        <taxon>Gammaproteobacteria</taxon>
        <taxon>Celerinatantimonadaceae</taxon>
        <taxon>Celerinatantimonas</taxon>
    </lineage>
</organism>